<feature type="region of interest" description="Disordered" evidence="1">
    <location>
        <begin position="696"/>
        <end position="718"/>
    </location>
</feature>
<evidence type="ECO:0000313" key="5">
    <source>
        <dbReference type="Proteomes" id="UP000324907"/>
    </source>
</evidence>
<evidence type="ECO:0000256" key="1">
    <source>
        <dbReference type="SAM" id="MobiDB-lite"/>
    </source>
</evidence>
<keyword evidence="2" id="KW-0472">Membrane</keyword>
<evidence type="ECO:0000259" key="3">
    <source>
        <dbReference type="Pfam" id="PF09398"/>
    </source>
</evidence>
<accession>A0A5A8DMN4</accession>
<dbReference type="EMBL" id="VLTL01000038">
    <property type="protein sequence ID" value="KAA0166662.1"/>
    <property type="molecule type" value="Genomic_DNA"/>
</dbReference>
<feature type="compositionally biased region" description="Acidic residues" evidence="1">
    <location>
        <begin position="272"/>
        <end position="313"/>
    </location>
</feature>
<sequence>MDEMRDAVHQVLAERGVLGQLRAQVRAAVFTAVDEEERKQGVRMDNPRLQQLVRSPEGPYLVGLLEDFLSYYGMAFTRSTLESEASMTDDRPRRQDVARWAGIAGSAPEDRPLLVSLVQAARSGAASGSPKTGGTAAPAGSSGIASLSRFRMGTDNVSDEPGSPGGVRSPQSPAEGSASASFISEGGAGGPDSPTEAAGLGSTVRPGQPSHSSFASLASSSRIPHSAAYGSQSDDAGSTSASPESLRRAVSLAAGGGGDGAVQPADHTVADDVPEVDDEPEASEVSDDYADNLEDDFISMDDEGAEGQSDDEAQAAGPQGAAGGAGAQQAGQPPARSSASGQDDDLFEVDDEELDAEVDGNRSPPASPQPAGGRSYAAAAMQAVDPPAASGAAAVVDDVEEMDDVGFDAEGMDDGLDDIGDGHDLEADLEAGDAGDLSLGDSRSLDRSFGHAAAPAARASDVVDTSFVAGDASGDDLDFDNVEFDATGPYIVTNKDDNSPFAQIRLISNISNDISVSWEVDVTSAGDNPRPLTKSTHQENAATKEWEVAVRDGNGTTMYEYAYKRFNPALGAQRMNVTDANGVIVAFIEYVTRSELRVHTCMDSESTLVGGTVGPADQPTPSPAPPKGKAGAKGASLLQQGASPAPNPEVTPSPVPRRSASLTGPCARPRETARLTQSWGDSAAHAWTLQRFQRVEGQPPPAAKSAEASPKPSPGAAPTAAAAAAAAAAAEARFAESRASMRAHQFLHDDYDVMLLLELAALVSHDEAPWCLAVTSAYVVIIACCVLIVGIGVAWMLSRPATRRRSKRKRRRPAESQADKSRRALEEAFHGKSL</sequence>
<feature type="domain" description="FGFR1 oncogene partner (FOP) N-terminal dimerisation" evidence="3">
    <location>
        <begin position="50"/>
        <end position="119"/>
    </location>
</feature>
<dbReference type="AlphaFoldDB" id="A0A5A8DMN4"/>
<feature type="compositionally biased region" description="Pro residues" evidence="1">
    <location>
        <begin position="645"/>
        <end position="655"/>
    </location>
</feature>
<dbReference type="InterPro" id="IPR018993">
    <property type="entry name" value="FOP_dimerisation-dom_N"/>
</dbReference>
<feature type="compositionally biased region" description="Low complexity" evidence="1">
    <location>
        <begin position="377"/>
        <end position="393"/>
    </location>
</feature>
<dbReference type="GO" id="GO:0034453">
    <property type="term" value="P:microtubule anchoring"/>
    <property type="evidence" value="ECO:0007669"/>
    <property type="project" value="InterPro"/>
</dbReference>
<feature type="compositionally biased region" description="Polar residues" evidence="1">
    <location>
        <begin position="169"/>
        <end position="182"/>
    </location>
</feature>
<organism evidence="4 5">
    <name type="scientific">Cafeteria roenbergensis</name>
    <name type="common">Marine flagellate</name>
    <dbReference type="NCBI Taxonomy" id="33653"/>
    <lineage>
        <taxon>Eukaryota</taxon>
        <taxon>Sar</taxon>
        <taxon>Stramenopiles</taxon>
        <taxon>Bigyra</taxon>
        <taxon>Opalozoa</taxon>
        <taxon>Bicosoecida</taxon>
        <taxon>Cafeteriaceae</taxon>
        <taxon>Cafeteria</taxon>
    </lineage>
</organism>
<proteinExistence type="predicted"/>
<evidence type="ECO:0000313" key="4">
    <source>
        <dbReference type="EMBL" id="KAA0166662.1"/>
    </source>
</evidence>
<reference evidence="4 5" key="1">
    <citation type="submission" date="2019-07" db="EMBL/GenBank/DDBJ databases">
        <title>Genomes of Cafeteria roenbergensis.</title>
        <authorList>
            <person name="Fischer M.G."/>
            <person name="Hackl T."/>
            <person name="Roman M."/>
        </authorList>
    </citation>
    <scope>NUCLEOTIDE SEQUENCE [LARGE SCALE GENOMIC DNA]</scope>
    <source>
        <strain evidence="4 5">RCC970-E3</strain>
    </source>
</reference>
<keyword evidence="2" id="KW-1133">Transmembrane helix</keyword>
<evidence type="ECO:0000256" key="2">
    <source>
        <dbReference type="SAM" id="Phobius"/>
    </source>
</evidence>
<feature type="region of interest" description="Disordered" evidence="1">
    <location>
        <begin position="609"/>
        <end position="679"/>
    </location>
</feature>
<dbReference type="Gene3D" id="1.20.960.40">
    <property type="match status" value="1"/>
</dbReference>
<feature type="transmembrane region" description="Helical" evidence="2">
    <location>
        <begin position="777"/>
        <end position="798"/>
    </location>
</feature>
<protein>
    <recommendedName>
        <fullName evidence="3">FGFR1 oncogene partner (FOP) N-terminal dimerisation domain-containing protein</fullName>
    </recommendedName>
</protein>
<feature type="region of interest" description="Disordered" evidence="1">
    <location>
        <begin position="802"/>
        <end position="834"/>
    </location>
</feature>
<feature type="compositionally biased region" description="Basic and acidic residues" evidence="1">
    <location>
        <begin position="813"/>
        <end position="834"/>
    </location>
</feature>
<comment type="caution">
    <text evidence="4">The sequence shown here is derived from an EMBL/GenBank/DDBJ whole genome shotgun (WGS) entry which is preliminary data.</text>
</comment>
<feature type="compositionally biased region" description="Low complexity" evidence="1">
    <location>
        <begin position="703"/>
        <end position="718"/>
    </location>
</feature>
<dbReference type="Pfam" id="PF09398">
    <property type="entry name" value="FOP_dimer"/>
    <property type="match status" value="1"/>
</dbReference>
<gene>
    <name evidence="4" type="ORF">FNF28_03036</name>
</gene>
<keyword evidence="2" id="KW-0812">Transmembrane</keyword>
<dbReference type="Proteomes" id="UP000324907">
    <property type="component" value="Unassembled WGS sequence"/>
</dbReference>
<feature type="compositionally biased region" description="Low complexity" evidence="1">
    <location>
        <begin position="210"/>
        <end position="221"/>
    </location>
</feature>
<feature type="compositionally biased region" description="Polar residues" evidence="1">
    <location>
        <begin position="229"/>
        <end position="243"/>
    </location>
</feature>
<feature type="region of interest" description="Disordered" evidence="1">
    <location>
        <begin position="153"/>
        <end position="393"/>
    </location>
</feature>
<dbReference type="GO" id="GO:0005815">
    <property type="term" value="C:microtubule organizing center"/>
    <property type="evidence" value="ECO:0007669"/>
    <property type="project" value="InterPro"/>
</dbReference>
<feature type="compositionally biased region" description="Acidic residues" evidence="1">
    <location>
        <begin position="342"/>
        <end position="358"/>
    </location>
</feature>
<feature type="compositionally biased region" description="Basic residues" evidence="1">
    <location>
        <begin position="802"/>
        <end position="812"/>
    </location>
</feature>
<name>A0A5A8DMN4_CAFRO</name>